<dbReference type="PANTHER" id="PTHR23128:SF132">
    <property type="entry name" value="SERPENTINE RECEPTOR, CLASS E (EPSILON)-RELATED"/>
    <property type="match status" value="1"/>
</dbReference>
<evidence type="ECO:0000313" key="4">
    <source>
        <dbReference type="WBParaSite" id="HCON_00040420-00001"/>
    </source>
</evidence>
<proteinExistence type="inferred from homology"/>
<keyword evidence="2" id="KW-1133">Transmembrane helix</keyword>
<comment type="similarity">
    <text evidence="1">Belongs to the nematode receptor-like protein sre family.</text>
</comment>
<dbReference type="PANTHER" id="PTHR23128">
    <property type="entry name" value="SERPENTINE RECEPTOR, CLASS E (EPSILON)-RELATED"/>
    <property type="match status" value="1"/>
</dbReference>
<dbReference type="AlphaFoldDB" id="A0A7I5E731"/>
<dbReference type="Proteomes" id="UP000025227">
    <property type="component" value="Unplaced"/>
</dbReference>
<organism evidence="3 4">
    <name type="scientific">Haemonchus contortus</name>
    <name type="common">Barber pole worm</name>
    <dbReference type="NCBI Taxonomy" id="6289"/>
    <lineage>
        <taxon>Eukaryota</taxon>
        <taxon>Metazoa</taxon>
        <taxon>Ecdysozoa</taxon>
        <taxon>Nematoda</taxon>
        <taxon>Chromadorea</taxon>
        <taxon>Rhabditida</taxon>
        <taxon>Rhabditina</taxon>
        <taxon>Rhabditomorpha</taxon>
        <taxon>Strongyloidea</taxon>
        <taxon>Trichostrongylidae</taxon>
        <taxon>Haemonchus</taxon>
    </lineage>
</organism>
<dbReference type="WBParaSite" id="HCON_00040420-00001">
    <property type="protein sequence ID" value="HCON_00040420-00001"/>
    <property type="gene ID" value="HCON_00040420"/>
</dbReference>
<accession>A0A7I5E731</accession>
<feature type="transmembrane region" description="Helical" evidence="2">
    <location>
        <begin position="102"/>
        <end position="126"/>
    </location>
</feature>
<feature type="transmembrane region" description="Helical" evidence="2">
    <location>
        <begin position="146"/>
        <end position="168"/>
    </location>
</feature>
<feature type="transmembrane region" description="Helical" evidence="2">
    <location>
        <begin position="28"/>
        <end position="50"/>
    </location>
</feature>
<dbReference type="InterPro" id="IPR004151">
    <property type="entry name" value="7TM_GPCR_serpentine_rcpt_Sre"/>
</dbReference>
<dbReference type="Pfam" id="PF03125">
    <property type="entry name" value="Sre"/>
    <property type="match status" value="1"/>
</dbReference>
<protein>
    <submittedName>
        <fullName evidence="4">G protein-coupled receptor</fullName>
    </submittedName>
</protein>
<keyword evidence="3" id="KW-1185">Reference proteome</keyword>
<feature type="transmembrane region" description="Helical" evidence="2">
    <location>
        <begin position="216"/>
        <end position="239"/>
    </location>
</feature>
<evidence type="ECO:0000313" key="3">
    <source>
        <dbReference type="Proteomes" id="UP000025227"/>
    </source>
</evidence>
<dbReference type="GO" id="GO:0016020">
    <property type="term" value="C:membrane"/>
    <property type="evidence" value="ECO:0007669"/>
    <property type="project" value="InterPro"/>
</dbReference>
<dbReference type="GO" id="GO:0007606">
    <property type="term" value="P:sensory perception of chemical stimulus"/>
    <property type="evidence" value="ECO:0007669"/>
    <property type="project" value="InterPro"/>
</dbReference>
<feature type="transmembrane region" description="Helical" evidence="2">
    <location>
        <begin position="245"/>
        <end position="268"/>
    </location>
</feature>
<feature type="transmembrane region" description="Helical" evidence="2">
    <location>
        <begin position="174"/>
        <end position="195"/>
    </location>
</feature>
<evidence type="ECO:0000256" key="2">
    <source>
        <dbReference type="SAM" id="Phobius"/>
    </source>
</evidence>
<dbReference type="OMA" id="ILMYQTI"/>
<keyword evidence="2" id="KW-0812">Transmembrane</keyword>
<reference evidence="4" key="1">
    <citation type="submission" date="2020-12" db="UniProtKB">
        <authorList>
            <consortium name="WormBaseParasite"/>
        </authorList>
    </citation>
    <scope>IDENTIFICATION</scope>
    <source>
        <strain evidence="4">MHco3</strain>
    </source>
</reference>
<feature type="transmembrane region" description="Helical" evidence="2">
    <location>
        <begin position="62"/>
        <end position="82"/>
    </location>
</feature>
<sequence length="279" mass="31584">MPKMNIGSQEIFLIIVCPELANPKDVTYWILLIIENLITCLALVHVTRLIRAFGRTSLFHKNLVRLSQAILVIFYPNVLARVIITSYEVGILAHDGSYLSNVLTSCACLVRVWTTNLMILYFPSVIIERIFASNHITDYEKLPRPWICRAVIPFVYATSIFTATSQMLGYTNDVIVSILVNGLFLISCIACITLFRRDSAKLRDLNHNLILMYQTIVVAVNVVIGSSLFTLTTTVLVNYSQWSPIAYVLTNTSFTTSFYLIALVYMVALDEVRIRFLLP</sequence>
<evidence type="ECO:0000256" key="1">
    <source>
        <dbReference type="ARBA" id="ARBA00006803"/>
    </source>
</evidence>
<keyword evidence="2" id="KW-0472">Membrane</keyword>
<name>A0A7I5E731_HAECO</name>